<feature type="compositionally biased region" description="Low complexity" evidence="1">
    <location>
        <begin position="195"/>
        <end position="209"/>
    </location>
</feature>
<protein>
    <submittedName>
        <fullName evidence="2">Uncharacterized protein</fullName>
    </submittedName>
</protein>
<dbReference type="AlphaFoldDB" id="A0A7J7FIL7"/>
<evidence type="ECO:0000313" key="3">
    <source>
        <dbReference type="Proteomes" id="UP000551758"/>
    </source>
</evidence>
<reference evidence="2 3" key="1">
    <citation type="journal article" date="2020" name="Mol. Biol. Evol.">
        <title>Interspecific Gene Flow and the Evolution of Specialization in Black and White Rhinoceros.</title>
        <authorList>
            <person name="Moodley Y."/>
            <person name="Westbury M.V."/>
            <person name="Russo I.M."/>
            <person name="Gopalakrishnan S."/>
            <person name="Rakotoarivelo A."/>
            <person name="Olsen R.A."/>
            <person name="Prost S."/>
            <person name="Tunstall T."/>
            <person name="Ryder O.A."/>
            <person name="Dalen L."/>
            <person name="Bruford M.W."/>
        </authorList>
    </citation>
    <scope>NUCLEOTIDE SEQUENCE [LARGE SCALE GENOMIC DNA]</scope>
    <source>
        <strain evidence="2">SBR-YM</strain>
        <tissue evidence="2">Skin</tissue>
    </source>
</reference>
<keyword evidence="3" id="KW-1185">Reference proteome</keyword>
<feature type="region of interest" description="Disordered" evidence="1">
    <location>
        <begin position="84"/>
        <end position="152"/>
    </location>
</feature>
<feature type="compositionally biased region" description="Basic residues" evidence="1">
    <location>
        <begin position="475"/>
        <end position="487"/>
    </location>
</feature>
<name>A0A7J7FIL7_DICBM</name>
<proteinExistence type="predicted"/>
<comment type="caution">
    <text evidence="2">The sequence shown here is derived from an EMBL/GenBank/DDBJ whole genome shotgun (WGS) entry which is preliminary data.</text>
</comment>
<accession>A0A7J7FIL7</accession>
<evidence type="ECO:0000256" key="1">
    <source>
        <dbReference type="SAM" id="MobiDB-lite"/>
    </source>
</evidence>
<feature type="region of interest" description="Disordered" evidence="1">
    <location>
        <begin position="470"/>
        <end position="494"/>
    </location>
</feature>
<feature type="region of interest" description="Disordered" evidence="1">
    <location>
        <begin position="176"/>
        <end position="275"/>
    </location>
</feature>
<dbReference type="EMBL" id="JACDTQ010000544">
    <property type="protein sequence ID" value="KAF5927903.1"/>
    <property type="molecule type" value="Genomic_DNA"/>
</dbReference>
<evidence type="ECO:0000313" key="2">
    <source>
        <dbReference type="EMBL" id="KAF5927903.1"/>
    </source>
</evidence>
<dbReference type="Proteomes" id="UP000551758">
    <property type="component" value="Unassembled WGS sequence"/>
</dbReference>
<feature type="region of interest" description="Disordered" evidence="1">
    <location>
        <begin position="291"/>
        <end position="323"/>
    </location>
</feature>
<feature type="region of interest" description="Disordered" evidence="1">
    <location>
        <begin position="339"/>
        <end position="358"/>
    </location>
</feature>
<gene>
    <name evidence="2" type="ORF">HPG69_009269</name>
</gene>
<sequence>MLCYAAHFVPENGTGRRGKRHMSDLYKMVHLERGRVGARSLPQHVKRLRPLPAPPAGTRPLTCRTAGPQHQLCAPPTSGPAPGFCPSGTDATATPGYARARDRPGSPLTIGPNSSLSLPRGAPTSDTPKRRINCRPIQGSPSGHTCPPQARFPTEPWVRAGGPLLPLPCAAARPRGQAATSSGWGHCLPPATKVPPAARGRGSPRGAGPPLRPGRTRGSRAPAHFQPEQSAAPRAPFRPRRAGLRTPTLCSRPNLPLTRSGSEGSARPAGSKPAPALGQTFQLALVPTTSEPGALAGARGAGGPRADTHRLPAGSGPQPPGWEAASQRFTVERQVELHDWGGTGGRPGGQTREQRGQRLRAQSGAGADCAATPRQLFGPVPCRWSYSLYGWRNEGAGRISFQKDQTPNQELSECGQKLSWYYKQFRTPGPAEDLQRAESPALNVLLCNRSPLSPGSEAMCCVPDGAEKRSWEHGRRGKTERRRRRARGTPCSAVTQAPPLTYAISPRRAAPRRWEPLRPARAAVGALSPPALAMAPARGL</sequence>
<organism evidence="2 3">
    <name type="scientific">Diceros bicornis minor</name>
    <name type="common">South-central black rhinoceros</name>
    <dbReference type="NCBI Taxonomy" id="77932"/>
    <lineage>
        <taxon>Eukaryota</taxon>
        <taxon>Metazoa</taxon>
        <taxon>Chordata</taxon>
        <taxon>Craniata</taxon>
        <taxon>Vertebrata</taxon>
        <taxon>Euteleostomi</taxon>
        <taxon>Mammalia</taxon>
        <taxon>Eutheria</taxon>
        <taxon>Laurasiatheria</taxon>
        <taxon>Perissodactyla</taxon>
        <taxon>Rhinocerotidae</taxon>
        <taxon>Diceros</taxon>
    </lineage>
</organism>